<dbReference type="Pfam" id="PF01419">
    <property type="entry name" value="Jacalin"/>
    <property type="match status" value="1"/>
</dbReference>
<protein>
    <recommendedName>
        <fullName evidence="2">Jacalin-type lectin domain-containing protein</fullName>
    </recommendedName>
</protein>
<name>A0A2I1HKP3_9GLOM</name>
<dbReference type="Proteomes" id="UP000234323">
    <property type="component" value="Unassembled WGS sequence"/>
</dbReference>
<gene>
    <name evidence="3" type="ORF">RhiirA4_482225</name>
</gene>
<dbReference type="Gene3D" id="2.100.10.30">
    <property type="entry name" value="Jacalin-like lectin domain"/>
    <property type="match status" value="1"/>
</dbReference>
<dbReference type="EMBL" id="LLXI01003575">
    <property type="protein sequence ID" value="PKY59456.1"/>
    <property type="molecule type" value="Genomic_DNA"/>
</dbReference>
<dbReference type="AlphaFoldDB" id="A0A2I1HKP3"/>
<sequence length="245" mass="26411">MAILARSWPPLNAKNGDHNDFNDIITNPLFGGSIKIKTIDIRSVQIVAGDIIGSIQFTYNVVTDDGISHSYTGNMYGIGGGTNQNLMLADNEKVMSIRGIYGEGFQNILVGQMVIQTTLTSHSYGAGKIAKEIAFTLPVGVIFGRSGDYLDSIGTIQISEVPPVIAKQPIATVTETTSVTMTVKETISPSSISSTLDQNNCASPTSTPLFVCLSFTIAILGLYFVITMGIFLWRKFHRANLANRP</sequence>
<keyword evidence="4" id="KW-1185">Reference proteome</keyword>
<evidence type="ECO:0000313" key="4">
    <source>
        <dbReference type="Proteomes" id="UP000234323"/>
    </source>
</evidence>
<evidence type="ECO:0000313" key="3">
    <source>
        <dbReference type="EMBL" id="PKY59456.1"/>
    </source>
</evidence>
<evidence type="ECO:0000256" key="1">
    <source>
        <dbReference type="SAM" id="Phobius"/>
    </source>
</evidence>
<proteinExistence type="predicted"/>
<organism evidence="3 4">
    <name type="scientific">Rhizophagus irregularis</name>
    <dbReference type="NCBI Taxonomy" id="588596"/>
    <lineage>
        <taxon>Eukaryota</taxon>
        <taxon>Fungi</taxon>
        <taxon>Fungi incertae sedis</taxon>
        <taxon>Mucoromycota</taxon>
        <taxon>Glomeromycotina</taxon>
        <taxon>Glomeromycetes</taxon>
        <taxon>Glomerales</taxon>
        <taxon>Glomeraceae</taxon>
        <taxon>Rhizophagus</taxon>
    </lineage>
</organism>
<reference evidence="3 4" key="1">
    <citation type="submission" date="2015-10" db="EMBL/GenBank/DDBJ databases">
        <title>Genome analyses suggest a sexual origin of heterokaryosis in a supposedly ancient asexual fungus.</title>
        <authorList>
            <person name="Ropars J."/>
            <person name="Sedzielewska K."/>
            <person name="Noel J."/>
            <person name="Charron P."/>
            <person name="Farinelli L."/>
            <person name="Marton T."/>
            <person name="Kruger M."/>
            <person name="Pelin A."/>
            <person name="Brachmann A."/>
            <person name="Corradi N."/>
        </authorList>
    </citation>
    <scope>NUCLEOTIDE SEQUENCE [LARGE SCALE GENOMIC DNA]</scope>
    <source>
        <strain evidence="3 4">A4</strain>
    </source>
</reference>
<accession>A0A2I1HKP3</accession>
<dbReference type="InterPro" id="IPR001229">
    <property type="entry name" value="Jacalin-like_lectin_dom"/>
</dbReference>
<keyword evidence="1" id="KW-0472">Membrane</keyword>
<keyword evidence="1" id="KW-1133">Transmembrane helix</keyword>
<keyword evidence="1" id="KW-0812">Transmembrane</keyword>
<evidence type="ECO:0000259" key="2">
    <source>
        <dbReference type="Pfam" id="PF01419"/>
    </source>
</evidence>
<feature type="transmembrane region" description="Helical" evidence="1">
    <location>
        <begin position="208"/>
        <end position="233"/>
    </location>
</feature>
<dbReference type="SUPFAM" id="SSF51101">
    <property type="entry name" value="Mannose-binding lectins"/>
    <property type="match status" value="1"/>
</dbReference>
<comment type="caution">
    <text evidence="3">The sequence shown here is derived from an EMBL/GenBank/DDBJ whole genome shotgun (WGS) entry which is preliminary data.</text>
</comment>
<feature type="domain" description="Jacalin-type lectin" evidence="2">
    <location>
        <begin position="39"/>
        <end position="155"/>
    </location>
</feature>
<dbReference type="InterPro" id="IPR036404">
    <property type="entry name" value="Jacalin-like_lectin_dom_sf"/>
</dbReference>